<keyword evidence="2 5" id="KW-0812">Transmembrane</keyword>
<organism evidence="6 7">
    <name type="scientific">Sellimonas intestinalis</name>
    <dbReference type="NCBI Taxonomy" id="1653434"/>
    <lineage>
        <taxon>Bacteria</taxon>
        <taxon>Bacillati</taxon>
        <taxon>Bacillota</taxon>
        <taxon>Clostridia</taxon>
        <taxon>Lachnospirales</taxon>
        <taxon>Lachnospiraceae</taxon>
        <taxon>Sellimonas</taxon>
    </lineage>
</organism>
<evidence type="ECO:0000256" key="3">
    <source>
        <dbReference type="ARBA" id="ARBA00022989"/>
    </source>
</evidence>
<keyword evidence="7" id="KW-1185">Reference proteome</keyword>
<sequence length="83" mass="9659">MVIPKLKDEFFMQFCLYFLGGILIILQKLDIGQLLVFAMYYSMFSDAVKNISGADAELEAQKVYTDRLLESLQMIHMKSREKK</sequence>
<comment type="subcellular location">
    <subcellularLocation>
        <location evidence="1">Cell membrane</location>
        <topology evidence="1">Multi-pass membrane protein</topology>
    </subcellularLocation>
</comment>
<evidence type="ECO:0000313" key="6">
    <source>
        <dbReference type="EMBL" id="RGE85817.1"/>
    </source>
</evidence>
<keyword evidence="3 5" id="KW-1133">Transmembrane helix</keyword>
<dbReference type="GO" id="GO:0005886">
    <property type="term" value="C:plasma membrane"/>
    <property type="evidence" value="ECO:0007669"/>
    <property type="project" value="UniProtKB-SubCell"/>
</dbReference>
<dbReference type="Proteomes" id="UP000261080">
    <property type="component" value="Unassembled WGS sequence"/>
</dbReference>
<dbReference type="RefSeq" id="WP_024733100.1">
    <property type="nucleotide sequence ID" value="NZ_CP094681.1"/>
</dbReference>
<gene>
    <name evidence="6" type="ORF">DW016_12610</name>
</gene>
<proteinExistence type="predicted"/>
<evidence type="ECO:0000256" key="5">
    <source>
        <dbReference type="SAM" id="Phobius"/>
    </source>
</evidence>
<accession>A0A3E3K076</accession>
<feature type="transmembrane region" description="Helical" evidence="5">
    <location>
        <begin position="16"/>
        <end position="41"/>
    </location>
</feature>
<protein>
    <submittedName>
        <fullName evidence="6">Uncharacterized protein</fullName>
    </submittedName>
</protein>
<evidence type="ECO:0000256" key="4">
    <source>
        <dbReference type="ARBA" id="ARBA00023136"/>
    </source>
</evidence>
<evidence type="ECO:0000256" key="2">
    <source>
        <dbReference type="ARBA" id="ARBA00022692"/>
    </source>
</evidence>
<reference evidence="6 7" key="1">
    <citation type="submission" date="2018-08" db="EMBL/GenBank/DDBJ databases">
        <title>A genome reference for cultivated species of the human gut microbiota.</title>
        <authorList>
            <person name="Zou Y."/>
            <person name="Xue W."/>
            <person name="Luo G."/>
        </authorList>
    </citation>
    <scope>NUCLEOTIDE SEQUENCE [LARGE SCALE GENOMIC DNA]</scope>
    <source>
        <strain evidence="6 7">AF37-2AT</strain>
    </source>
</reference>
<keyword evidence="4 5" id="KW-0472">Membrane</keyword>
<dbReference type="SUPFAM" id="SSF90123">
    <property type="entry name" value="ABC transporter transmembrane region"/>
    <property type="match status" value="1"/>
</dbReference>
<dbReference type="GO" id="GO:0005524">
    <property type="term" value="F:ATP binding"/>
    <property type="evidence" value="ECO:0007669"/>
    <property type="project" value="InterPro"/>
</dbReference>
<dbReference type="Gene3D" id="1.20.1560.10">
    <property type="entry name" value="ABC transporter type 1, transmembrane domain"/>
    <property type="match status" value="1"/>
</dbReference>
<name>A0A3E3K076_9FIRM</name>
<evidence type="ECO:0000256" key="1">
    <source>
        <dbReference type="ARBA" id="ARBA00004651"/>
    </source>
</evidence>
<dbReference type="AlphaFoldDB" id="A0A3E3K076"/>
<evidence type="ECO:0000313" key="7">
    <source>
        <dbReference type="Proteomes" id="UP000261080"/>
    </source>
</evidence>
<dbReference type="InterPro" id="IPR036640">
    <property type="entry name" value="ABC1_TM_sf"/>
</dbReference>
<dbReference type="EMBL" id="QVLX01000007">
    <property type="protein sequence ID" value="RGE85817.1"/>
    <property type="molecule type" value="Genomic_DNA"/>
</dbReference>
<comment type="caution">
    <text evidence="6">The sequence shown here is derived from an EMBL/GenBank/DDBJ whole genome shotgun (WGS) entry which is preliminary data.</text>
</comment>